<dbReference type="InterPro" id="IPR027417">
    <property type="entry name" value="P-loop_NTPase"/>
</dbReference>
<evidence type="ECO:0000256" key="2">
    <source>
        <dbReference type="ARBA" id="ARBA00022840"/>
    </source>
</evidence>
<dbReference type="GO" id="GO:0003677">
    <property type="term" value="F:DNA binding"/>
    <property type="evidence" value="ECO:0007669"/>
    <property type="project" value="InterPro"/>
</dbReference>
<dbReference type="GO" id="GO:0006355">
    <property type="term" value="P:regulation of DNA-templated transcription"/>
    <property type="evidence" value="ECO:0007669"/>
    <property type="project" value="InterPro"/>
</dbReference>
<dbReference type="Gene3D" id="1.10.10.10">
    <property type="entry name" value="Winged helix-like DNA-binding domain superfamily/Winged helix DNA-binding domain"/>
    <property type="match status" value="1"/>
</dbReference>
<dbReference type="SMART" id="SM00421">
    <property type="entry name" value="HTH_LUXR"/>
    <property type="match status" value="1"/>
</dbReference>
<dbReference type="InterPro" id="IPR041664">
    <property type="entry name" value="AAA_16"/>
</dbReference>
<evidence type="ECO:0000256" key="3">
    <source>
        <dbReference type="SAM" id="MobiDB-lite"/>
    </source>
</evidence>
<evidence type="ECO:0000256" key="1">
    <source>
        <dbReference type="ARBA" id="ARBA00022741"/>
    </source>
</evidence>
<protein>
    <submittedName>
        <fullName evidence="5">AAA family ATPase</fullName>
    </submittedName>
</protein>
<accession>A0A9X2RYS5</accession>
<dbReference type="InterPro" id="IPR036388">
    <property type="entry name" value="WH-like_DNA-bd_sf"/>
</dbReference>
<dbReference type="CDD" id="cd06170">
    <property type="entry name" value="LuxR_C_like"/>
    <property type="match status" value="1"/>
</dbReference>
<dbReference type="GO" id="GO:0004016">
    <property type="term" value="F:adenylate cyclase activity"/>
    <property type="evidence" value="ECO:0007669"/>
    <property type="project" value="TreeGrafter"/>
</dbReference>
<sequence length="973" mass="103119">MIVAAEGERERDAAVIVTPVGHGAYGTRDGEQPVRWVERDRELAVLGDLARRTAAGHPGLVVVQGPDGFGRTSLLHTLAVHARRLGLRVLHTRADPNRRTLPLGTVRTLWGAMTADPLPDLAAPPRQPVPGEAARAQAGVSHEALTGWHEAVRTTAARGPLLIAIDDVHEADPVSLRCLAYTARRLAGLPVLLALGRRDGDAWTPLDDAAMTQPLCRVVRPRPLTAPGVGRVARRLTGADPEARFQADCLAATGGNPLLVTGLVTALRERGLALTGAGLDAAGDHDLPAFRECVIRLLRRQPPPTVRAAQAVAVLGDAADRETCAQLASADATTFARALSALDSLGLAHASARTDGWSLTHPAVRNAVLADTPAEQRAALHGRAARLLHDGGAPASDIAEHLLRSRLTADQPWARAVLREAARKAMLDGAAARAVELLRWCVPDGAADARDPDLVAELGIAESRVDTAAGIRHLTAVLDHVSRPGLRFASLSALIGGLARTGQADRAVTLLARHRSAVAGTAAGTASARLLEADMLRAATDNLDAYTELLDTESFRMDLPGDTPEARALLAWRAVISVCRMDHVPQALTAAGTVIRLGGPTTDSTATLAAAASVLLYGDRPDEADCAYRQLMDGTDAVRSQAYPTLLALGAAAGERLGALDEALRTTAKALRKTRIARATRYEALPLAVRLHTFLDQGDLAAATGLAAEMPDPRADDDWQWNELLCARGRLRLAQGEPRAALRDLTECGHRQRAWHRTNPAVSFWWYWAGRAHLAVGDRAAAVELGEWAVGLARPAGLPCALGTGLQLLAEAADERDRLALLDEAESVLAPTRAALLLAGVRVLRGRALQRAGHIQAARTVLRKGWREAHALGARALHAAAHQALLATGARPRRAVSGGSGALTRSEAQVARLAADGWSNTRIADALFVTRRTVEAHLTSVYRKLGLSSGRRELRRGLEPDTGAGSAEPPHSR</sequence>
<dbReference type="GO" id="GO:0005737">
    <property type="term" value="C:cytoplasm"/>
    <property type="evidence" value="ECO:0007669"/>
    <property type="project" value="TreeGrafter"/>
</dbReference>
<proteinExistence type="predicted"/>
<dbReference type="Proteomes" id="UP001142400">
    <property type="component" value="Unassembled WGS sequence"/>
</dbReference>
<keyword evidence="1" id="KW-0547">Nucleotide-binding</keyword>
<dbReference type="EMBL" id="JANIIC010000096">
    <property type="protein sequence ID" value="MCQ8835916.1"/>
    <property type="molecule type" value="Genomic_DNA"/>
</dbReference>
<dbReference type="Pfam" id="PF13191">
    <property type="entry name" value="AAA_16"/>
    <property type="match status" value="1"/>
</dbReference>
<dbReference type="PANTHER" id="PTHR16305">
    <property type="entry name" value="TESTICULAR SOLUBLE ADENYLYL CYCLASE"/>
    <property type="match status" value="1"/>
</dbReference>
<dbReference type="GO" id="GO:0005524">
    <property type="term" value="F:ATP binding"/>
    <property type="evidence" value="ECO:0007669"/>
    <property type="project" value="UniProtKB-KW"/>
</dbReference>
<reference evidence="5" key="1">
    <citation type="submission" date="2022-06" db="EMBL/GenBank/DDBJ databases">
        <title>WGS of actinobacteria.</title>
        <authorList>
            <person name="Thawai C."/>
        </authorList>
    </citation>
    <scope>NUCLEOTIDE SEQUENCE</scope>
    <source>
        <strain evidence="5">DSM 42010</strain>
    </source>
</reference>
<feature type="domain" description="HTH luxR-type" evidence="4">
    <location>
        <begin position="896"/>
        <end position="961"/>
    </location>
</feature>
<gene>
    <name evidence="5" type="ORF">NQU54_44610</name>
</gene>
<evidence type="ECO:0000313" key="6">
    <source>
        <dbReference type="Proteomes" id="UP001142400"/>
    </source>
</evidence>
<name>A0A9X2RYS5_STRMQ</name>
<dbReference type="PRINTS" id="PR00038">
    <property type="entry name" value="HTHLUXR"/>
</dbReference>
<keyword evidence="2" id="KW-0067">ATP-binding</keyword>
<dbReference type="InterPro" id="IPR016032">
    <property type="entry name" value="Sig_transdc_resp-reg_C-effctor"/>
</dbReference>
<dbReference type="RefSeq" id="WP_257636010.1">
    <property type="nucleotide sequence ID" value="NZ_JANIIC010000096.1"/>
</dbReference>
<dbReference type="InterPro" id="IPR000792">
    <property type="entry name" value="Tscrpt_reg_LuxR_C"/>
</dbReference>
<dbReference type="Gene3D" id="1.25.40.10">
    <property type="entry name" value="Tetratricopeptide repeat domain"/>
    <property type="match status" value="1"/>
</dbReference>
<dbReference type="SUPFAM" id="SSF46894">
    <property type="entry name" value="C-terminal effector domain of the bipartite response regulators"/>
    <property type="match status" value="1"/>
</dbReference>
<dbReference type="PROSITE" id="PS50043">
    <property type="entry name" value="HTH_LUXR_2"/>
    <property type="match status" value="1"/>
</dbReference>
<dbReference type="SUPFAM" id="SSF52540">
    <property type="entry name" value="P-loop containing nucleoside triphosphate hydrolases"/>
    <property type="match status" value="1"/>
</dbReference>
<dbReference type="PROSITE" id="PS00622">
    <property type="entry name" value="HTH_LUXR_1"/>
    <property type="match status" value="1"/>
</dbReference>
<dbReference type="Pfam" id="PF00196">
    <property type="entry name" value="GerE"/>
    <property type="match status" value="1"/>
</dbReference>
<evidence type="ECO:0000259" key="4">
    <source>
        <dbReference type="PROSITE" id="PS50043"/>
    </source>
</evidence>
<organism evidence="5 6">
    <name type="scientific">Streptomyces malaysiensis subsp. samsunensis</name>
    <dbReference type="NCBI Taxonomy" id="459658"/>
    <lineage>
        <taxon>Bacteria</taxon>
        <taxon>Bacillati</taxon>
        <taxon>Actinomycetota</taxon>
        <taxon>Actinomycetes</taxon>
        <taxon>Kitasatosporales</taxon>
        <taxon>Streptomycetaceae</taxon>
        <taxon>Streptomyces</taxon>
        <taxon>Streptomyces violaceusniger group</taxon>
    </lineage>
</organism>
<keyword evidence="6" id="KW-1185">Reference proteome</keyword>
<evidence type="ECO:0000313" key="5">
    <source>
        <dbReference type="EMBL" id="MCQ8835916.1"/>
    </source>
</evidence>
<dbReference type="AlphaFoldDB" id="A0A9X2RYS5"/>
<dbReference type="SUPFAM" id="SSF48452">
    <property type="entry name" value="TPR-like"/>
    <property type="match status" value="1"/>
</dbReference>
<dbReference type="InterPro" id="IPR011990">
    <property type="entry name" value="TPR-like_helical_dom_sf"/>
</dbReference>
<feature type="region of interest" description="Disordered" evidence="3">
    <location>
        <begin position="953"/>
        <end position="973"/>
    </location>
</feature>
<comment type="caution">
    <text evidence="5">The sequence shown here is derived from an EMBL/GenBank/DDBJ whole genome shotgun (WGS) entry which is preliminary data.</text>
</comment>
<dbReference type="PANTHER" id="PTHR16305:SF35">
    <property type="entry name" value="TRANSCRIPTIONAL ACTIVATOR DOMAIN"/>
    <property type="match status" value="1"/>
</dbReference>